<keyword evidence="1" id="KW-1133">Transmembrane helix</keyword>
<reference evidence="3 4" key="1">
    <citation type="journal article" date="2019" name="Sci. Rep.">
        <title>Differences in resource use lead to coexistence of seed-transmitted microbial populations.</title>
        <authorList>
            <person name="Torres-Cortes G."/>
            <person name="Garcia B.J."/>
            <person name="Compant S."/>
            <person name="Rezki S."/>
            <person name="Jones P."/>
            <person name="Preveaux A."/>
            <person name="Briand M."/>
            <person name="Roulet A."/>
            <person name="Bouchez O."/>
            <person name="Jacobson D."/>
            <person name="Barret M."/>
        </authorList>
    </citation>
    <scope>NUCLEOTIDE SEQUENCE [LARGE SCALE GENOMIC DNA]</scope>
    <source>
        <strain evidence="3 4">CFBP13511</strain>
    </source>
</reference>
<dbReference type="InterPro" id="IPR010398">
    <property type="entry name" value="DUF997"/>
</dbReference>
<dbReference type="PANTHER" id="PTHR39174">
    <property type="entry name" value="INNER MEMBRANE PROTEIN-RELATED"/>
    <property type="match status" value="1"/>
</dbReference>
<dbReference type="EMBL" id="QGAC01000014">
    <property type="protein sequence ID" value="TKJ88819.1"/>
    <property type="molecule type" value="Genomic_DNA"/>
</dbReference>
<comment type="caution">
    <text evidence="3">The sequence shown here is derived from an EMBL/GenBank/DDBJ whole genome shotgun (WGS) entry which is preliminary data.</text>
</comment>
<name>A0A3S7S9M3_9GAMM</name>
<dbReference type="OrthoDB" id="7062456at2"/>
<accession>A0A3S7S9M3</accession>
<evidence type="ECO:0000313" key="2">
    <source>
        <dbReference type="EMBL" id="MBD8107699.1"/>
    </source>
</evidence>
<dbReference type="Pfam" id="PF06196">
    <property type="entry name" value="DUF997"/>
    <property type="match status" value="1"/>
</dbReference>
<keyword evidence="1" id="KW-0812">Transmembrane</keyword>
<keyword evidence="1" id="KW-0472">Membrane</keyword>
<proteinExistence type="predicted"/>
<evidence type="ECO:0000256" key="1">
    <source>
        <dbReference type="SAM" id="Phobius"/>
    </source>
</evidence>
<dbReference type="STRING" id="1219360.GCA_001571305_02078"/>
<dbReference type="PANTHER" id="PTHR39174:SF1">
    <property type="entry name" value="INNER MEMBRANE PROTEIN"/>
    <property type="match status" value="1"/>
</dbReference>
<feature type="transmembrane region" description="Helical" evidence="1">
    <location>
        <begin position="44"/>
        <end position="65"/>
    </location>
</feature>
<evidence type="ECO:0000313" key="4">
    <source>
        <dbReference type="Proteomes" id="UP000306393"/>
    </source>
</evidence>
<keyword evidence="5" id="KW-1185">Reference proteome</keyword>
<reference evidence="2 5" key="2">
    <citation type="journal article" date="2020" name="FEMS Microbiol. Ecol.">
        <title>Temporal dynamics of bacterial communities during seed development and maturation.</title>
        <authorList>
            <person name="Chesneau G."/>
            <person name="Torres-Cortes G."/>
            <person name="Briand M."/>
            <person name="Darrasse A."/>
            <person name="Preveaux A."/>
            <person name="Marais C."/>
            <person name="Jacques M.A."/>
            <person name="Shade A."/>
            <person name="Barret M."/>
        </authorList>
    </citation>
    <scope>NUCLEOTIDE SEQUENCE [LARGE SCALE GENOMIC DNA]</scope>
    <source>
        <strain evidence="2 5">CFBP13732</strain>
    </source>
</reference>
<dbReference type="EMBL" id="JACYNN010000010">
    <property type="protein sequence ID" value="MBD8107699.1"/>
    <property type="molecule type" value="Genomic_DNA"/>
</dbReference>
<dbReference type="NCBIfam" id="NF007918">
    <property type="entry name" value="PRK10633.1"/>
    <property type="match status" value="1"/>
</dbReference>
<dbReference type="AlphaFoldDB" id="A0A3S7S9M3"/>
<feature type="transmembrane region" description="Helical" evidence="1">
    <location>
        <begin position="12"/>
        <end position="32"/>
    </location>
</feature>
<dbReference type="KEGG" id="epe:CI789_20765"/>
<organism evidence="3 4">
    <name type="scientific">Erwinia persicina</name>
    <dbReference type="NCBI Taxonomy" id="55211"/>
    <lineage>
        <taxon>Bacteria</taxon>
        <taxon>Pseudomonadati</taxon>
        <taxon>Pseudomonadota</taxon>
        <taxon>Gammaproteobacteria</taxon>
        <taxon>Enterobacterales</taxon>
        <taxon>Erwiniaceae</taxon>
        <taxon>Erwinia</taxon>
    </lineage>
</organism>
<sequence>MEKRFLQAHREARWAFWLAVAYLACWALAGGLPDDKPGITGLPHWFEMACLLIPGVFIFLCWLMVRFIFRDISLEDDGEA</sequence>
<evidence type="ECO:0000313" key="5">
    <source>
        <dbReference type="Proteomes" id="UP000661012"/>
    </source>
</evidence>
<evidence type="ECO:0000313" key="3">
    <source>
        <dbReference type="EMBL" id="TKJ88819.1"/>
    </source>
</evidence>
<dbReference type="Proteomes" id="UP000306393">
    <property type="component" value="Unassembled WGS sequence"/>
</dbReference>
<dbReference type="Proteomes" id="UP000661012">
    <property type="component" value="Unassembled WGS sequence"/>
</dbReference>
<protein>
    <submittedName>
        <fullName evidence="3">DUF997 domain-containing protein</fullName>
    </submittedName>
    <submittedName>
        <fullName evidence="2">YhdT family protein</fullName>
    </submittedName>
</protein>
<dbReference type="GeneID" id="67474957"/>
<dbReference type="RefSeq" id="WP_062744520.1">
    <property type="nucleotide sequence ID" value="NZ_CP022725.1"/>
</dbReference>
<gene>
    <name evidence="3" type="ORF">EpCFBP13511_15495</name>
    <name evidence="2" type="ORF">IFT93_14955</name>
</gene>